<keyword evidence="3" id="KW-1185">Reference proteome</keyword>
<dbReference type="OrthoDB" id="6385003at2"/>
<dbReference type="AlphaFoldDB" id="D7VRE8"/>
<dbReference type="STRING" id="525373.HMPREF0766_13552"/>
<dbReference type="Proteomes" id="UP000006258">
    <property type="component" value="Unassembled WGS sequence"/>
</dbReference>
<dbReference type="HOGENOM" id="CLU_078522_2_0_10"/>
<evidence type="ECO:0008006" key="4">
    <source>
        <dbReference type="Google" id="ProtNLM"/>
    </source>
</evidence>
<dbReference type="InterPro" id="IPR018750">
    <property type="entry name" value="DUF2306_membrane"/>
</dbReference>
<dbReference type="GeneID" id="95431232"/>
<dbReference type="eggNOG" id="COG5395">
    <property type="taxonomic scope" value="Bacteria"/>
</dbReference>
<evidence type="ECO:0000313" key="3">
    <source>
        <dbReference type="Proteomes" id="UP000006258"/>
    </source>
</evidence>
<gene>
    <name evidence="2" type="ORF">HMPREF0766_13552</name>
</gene>
<name>D7VRE8_SPHSI</name>
<accession>D7VRE8</accession>
<feature type="transmembrane region" description="Helical" evidence="1">
    <location>
        <begin position="46"/>
        <end position="66"/>
    </location>
</feature>
<evidence type="ECO:0000313" key="2">
    <source>
        <dbReference type="EMBL" id="EFK56349.1"/>
    </source>
</evidence>
<organism evidence="2 3">
    <name type="scientific">Sphingobacterium spiritivorum ATCC 33861</name>
    <dbReference type="NCBI Taxonomy" id="525373"/>
    <lineage>
        <taxon>Bacteria</taxon>
        <taxon>Pseudomonadati</taxon>
        <taxon>Bacteroidota</taxon>
        <taxon>Sphingobacteriia</taxon>
        <taxon>Sphingobacteriales</taxon>
        <taxon>Sphingobacteriaceae</taxon>
        <taxon>Sphingobacterium</taxon>
    </lineage>
</organism>
<dbReference type="EMBL" id="ACHA02000012">
    <property type="protein sequence ID" value="EFK56349.1"/>
    <property type="molecule type" value="Genomic_DNA"/>
</dbReference>
<comment type="caution">
    <text evidence="2">The sequence shown here is derived from an EMBL/GenBank/DDBJ whole genome shotgun (WGS) entry which is preliminary data.</text>
</comment>
<feature type="transmembrane region" description="Helical" evidence="1">
    <location>
        <begin position="175"/>
        <end position="195"/>
    </location>
</feature>
<keyword evidence="1" id="KW-0472">Membrane</keyword>
<feature type="transmembrane region" description="Helical" evidence="1">
    <location>
        <begin position="145"/>
        <end position="163"/>
    </location>
</feature>
<sequence length="209" mass="23565">MLRRVLFILFGVLALAIGLYPIMYAFVEPKYTFLGTKTPEILHDIIWKAAFITHIIFGGISLLIGWRQFGSKFRDNHIRLHKSIGKIYVACVVMSSVSGIYMGFYANGGIIASSGFISLGIIWLLTTCFALSQIRKGNIEKHQQLMTYSYACTFAAVTLRLWFPSLIALTGDPVNSYLAVAWLCWVPNVIVAYFINKQRLNTKKLSLQL</sequence>
<feature type="transmembrane region" description="Helical" evidence="1">
    <location>
        <begin position="87"/>
        <end position="104"/>
    </location>
</feature>
<keyword evidence="1" id="KW-0812">Transmembrane</keyword>
<feature type="transmembrane region" description="Helical" evidence="1">
    <location>
        <begin position="110"/>
        <end position="133"/>
    </location>
</feature>
<dbReference type="Pfam" id="PF10067">
    <property type="entry name" value="DUF2306"/>
    <property type="match status" value="1"/>
</dbReference>
<keyword evidence="1" id="KW-1133">Transmembrane helix</keyword>
<proteinExistence type="predicted"/>
<reference evidence="2" key="1">
    <citation type="submission" date="2010-07" db="EMBL/GenBank/DDBJ databases">
        <authorList>
            <person name="Muzny D."/>
            <person name="Qin X."/>
            <person name="Buhay C."/>
            <person name="Dugan-Rocha S."/>
            <person name="Ding Y."/>
            <person name="Chen G."/>
            <person name="Hawes A."/>
            <person name="Holder M."/>
            <person name="Jhangiani S."/>
            <person name="Johnson A."/>
            <person name="Khan Z."/>
            <person name="Li Z."/>
            <person name="Liu W."/>
            <person name="Liu X."/>
            <person name="Perez L."/>
            <person name="Shen H."/>
            <person name="Wang Q."/>
            <person name="Watt J."/>
            <person name="Xi L."/>
            <person name="Xin Y."/>
            <person name="Zhou J."/>
            <person name="Deng J."/>
            <person name="Jiang H."/>
            <person name="Liu Y."/>
            <person name="Qu J."/>
            <person name="Song X.-Z."/>
            <person name="Zhang L."/>
            <person name="Villasana D."/>
            <person name="Johnson A."/>
            <person name="Liu J."/>
            <person name="Liyanage D."/>
            <person name="Lorensuhewa L."/>
            <person name="Robinson T."/>
            <person name="Song A."/>
            <person name="Song B.-B."/>
            <person name="Dinh H."/>
            <person name="Thornton R."/>
            <person name="Coyle M."/>
            <person name="Francisco L."/>
            <person name="Jackson L."/>
            <person name="Javaid M."/>
            <person name="Korchina V."/>
            <person name="Kovar C."/>
            <person name="Mata R."/>
            <person name="Mathew T."/>
            <person name="Ngo R."/>
            <person name="Nguyen L."/>
            <person name="Nguyen N."/>
            <person name="Okwuonu G."/>
            <person name="Ongeri F."/>
            <person name="Pham C."/>
            <person name="Simmons D."/>
            <person name="Wilczek-Boney K."/>
            <person name="Hale W."/>
            <person name="Jakkamsetti A."/>
            <person name="Pham P."/>
            <person name="Ruth R."/>
            <person name="San Lucas F."/>
            <person name="Warren J."/>
            <person name="Zhang J."/>
            <person name="Zhao Z."/>
            <person name="Zhou C."/>
            <person name="Zhu D."/>
            <person name="Lee S."/>
            <person name="Bess C."/>
            <person name="Blankenburg K."/>
            <person name="Forbes L."/>
            <person name="Fu Q."/>
            <person name="Gubbala S."/>
            <person name="Hirani K."/>
            <person name="Jayaseelan J.C."/>
            <person name="Lara F."/>
            <person name="Munidasa M."/>
            <person name="Palculict T."/>
            <person name="Patil S."/>
            <person name="Pu L.-L."/>
            <person name="Saada N."/>
            <person name="Tang L."/>
            <person name="Weissenberger G."/>
            <person name="Zhu Y."/>
            <person name="Hemphill L."/>
            <person name="Shang Y."/>
            <person name="Youmans B."/>
            <person name="Ayvaz T."/>
            <person name="Ross M."/>
            <person name="Santibanez J."/>
            <person name="Aqrawi P."/>
            <person name="Gross S."/>
            <person name="Joshi V."/>
            <person name="Fowler G."/>
            <person name="Nazareth L."/>
            <person name="Reid J."/>
            <person name="Worley K."/>
            <person name="Petrosino J."/>
            <person name="Highlander S."/>
            <person name="Gibbs R."/>
        </authorList>
    </citation>
    <scope>NUCLEOTIDE SEQUENCE [LARGE SCALE GENOMIC DNA]</scope>
    <source>
        <strain evidence="2">ATCC 33861</strain>
    </source>
</reference>
<feature type="transmembrane region" description="Helical" evidence="1">
    <location>
        <begin position="7"/>
        <end position="26"/>
    </location>
</feature>
<protein>
    <recommendedName>
        <fullName evidence="4">DUF2306 domain-containing protein</fullName>
    </recommendedName>
</protein>
<dbReference type="RefSeq" id="WP_002994739.1">
    <property type="nucleotide sequence ID" value="NZ_GL379770.1"/>
</dbReference>
<evidence type="ECO:0000256" key="1">
    <source>
        <dbReference type="SAM" id="Phobius"/>
    </source>
</evidence>